<dbReference type="Proteomes" id="UP000660047">
    <property type="component" value="Unassembled WGS sequence"/>
</dbReference>
<dbReference type="Gene3D" id="3.40.50.2020">
    <property type="match status" value="1"/>
</dbReference>
<evidence type="ECO:0000313" key="5">
    <source>
        <dbReference type="Proteomes" id="UP000660047"/>
    </source>
</evidence>
<dbReference type="InterPro" id="IPR051910">
    <property type="entry name" value="ComF/GntX_DNA_util-trans"/>
</dbReference>
<dbReference type="Pfam" id="PF00156">
    <property type="entry name" value="Pribosyltran"/>
    <property type="match status" value="1"/>
</dbReference>
<dbReference type="EMBL" id="BLYL01000009">
    <property type="protein sequence ID" value="GFO94650.1"/>
    <property type="molecule type" value="Genomic_DNA"/>
</dbReference>
<evidence type="ECO:0000313" key="4">
    <source>
        <dbReference type="EMBL" id="GFO94650.1"/>
    </source>
</evidence>
<evidence type="ECO:0000259" key="2">
    <source>
        <dbReference type="Pfam" id="PF00156"/>
    </source>
</evidence>
<feature type="domain" description="Double zinc ribbon" evidence="3">
    <location>
        <begin position="14"/>
        <end position="70"/>
    </location>
</feature>
<dbReference type="InterPro" id="IPR029057">
    <property type="entry name" value="PRTase-like"/>
</dbReference>
<evidence type="ECO:0008006" key="6">
    <source>
        <dbReference type="Google" id="ProtNLM"/>
    </source>
</evidence>
<gene>
    <name evidence="4" type="ORF">COEU31_16960</name>
</gene>
<sequence>MKRCADKFGFGRLLTDLLYPRRCAICDEVLPMGEGLICRGHNSLPYVKPPSCMVCGKEVDSEERELCLDCEKHSRNFERGFPVFNYMEPVKASVLAIKYHNKKEYCDFYGAQMAEKVRPYVRRYGIDAVTCVPLHRRKQRQRGYNQAAVLAKVVADELGLPFCEDMLVRRKYTTPQKKLDNLERANNIKTSMDIGRVYPEYRNILLVDDIYTTGVTIDVCAGLLKKAGARHVYYSSVCVGKGC</sequence>
<dbReference type="SUPFAM" id="SSF53271">
    <property type="entry name" value="PRTase-like"/>
    <property type="match status" value="1"/>
</dbReference>
<protein>
    <recommendedName>
        <fullName evidence="6">ComF family protein</fullName>
    </recommendedName>
</protein>
<organism evidence="4 5">
    <name type="scientific">Coprococcus eutactus</name>
    <dbReference type="NCBI Taxonomy" id="33043"/>
    <lineage>
        <taxon>Bacteria</taxon>
        <taxon>Bacillati</taxon>
        <taxon>Bacillota</taxon>
        <taxon>Clostridia</taxon>
        <taxon>Lachnospirales</taxon>
        <taxon>Lachnospiraceae</taxon>
        <taxon>Coprococcus</taxon>
    </lineage>
</organism>
<dbReference type="CDD" id="cd06223">
    <property type="entry name" value="PRTases_typeI"/>
    <property type="match status" value="1"/>
</dbReference>
<dbReference type="InterPro" id="IPR000836">
    <property type="entry name" value="PRTase_dom"/>
</dbReference>
<accession>A0AAI9K2U1</accession>
<comment type="similarity">
    <text evidence="1">Belongs to the ComF/GntX family.</text>
</comment>
<dbReference type="InterPro" id="IPR044005">
    <property type="entry name" value="DZR_2"/>
</dbReference>
<name>A0AAI9K2U1_9FIRM</name>
<reference evidence="4" key="1">
    <citation type="submission" date="2020-06" db="EMBL/GenBank/DDBJ databases">
        <title>Characterization of fructooligosaccharide metabolism and fructooligosaccharide-degrading enzymes in human commensal butyrate producers.</title>
        <authorList>
            <person name="Tanno H."/>
            <person name="Fujii T."/>
            <person name="Hirano K."/>
            <person name="Maeno S."/>
            <person name="Tonozuka T."/>
            <person name="Sakamoto M."/>
            <person name="Ohkuma M."/>
            <person name="Tochio T."/>
            <person name="Endo A."/>
        </authorList>
    </citation>
    <scope>NUCLEOTIDE SEQUENCE</scope>
    <source>
        <strain evidence="4">JCM 31265</strain>
    </source>
</reference>
<comment type="caution">
    <text evidence="4">The sequence shown here is derived from an EMBL/GenBank/DDBJ whole genome shotgun (WGS) entry which is preliminary data.</text>
</comment>
<dbReference type="RefSeq" id="WP_055222446.1">
    <property type="nucleotide sequence ID" value="NZ_BLYL01000009.1"/>
</dbReference>
<evidence type="ECO:0000259" key="3">
    <source>
        <dbReference type="Pfam" id="PF18912"/>
    </source>
</evidence>
<dbReference type="AlphaFoldDB" id="A0AAI9K2U1"/>
<proteinExistence type="inferred from homology"/>
<dbReference type="PANTHER" id="PTHR47505">
    <property type="entry name" value="DNA UTILIZATION PROTEIN YHGH"/>
    <property type="match status" value="1"/>
</dbReference>
<evidence type="ECO:0000256" key="1">
    <source>
        <dbReference type="ARBA" id="ARBA00008007"/>
    </source>
</evidence>
<dbReference type="PANTHER" id="PTHR47505:SF1">
    <property type="entry name" value="DNA UTILIZATION PROTEIN YHGH"/>
    <property type="match status" value="1"/>
</dbReference>
<feature type="domain" description="Phosphoribosyltransferase" evidence="2">
    <location>
        <begin position="147"/>
        <end position="232"/>
    </location>
</feature>
<dbReference type="Pfam" id="PF18912">
    <property type="entry name" value="DZR_2"/>
    <property type="match status" value="1"/>
</dbReference>